<reference evidence="1 2" key="1">
    <citation type="submission" date="2017-01" db="EMBL/GenBank/DDBJ databases">
        <title>Draft Genome Sequence of Bacillus thuringiensis DNG9.</title>
        <authorList>
            <person name="Rosana A.R."/>
            <person name="Daas M.S."/>
            <person name="Acedo J.Z."/>
            <person name="Case R.J."/>
            <person name="Vederas J.C."/>
            <person name="Nateche F."/>
            <person name="Kebbouche-Gana S."/>
        </authorList>
    </citation>
    <scope>NUCLEOTIDE SEQUENCE [LARGE SCALE GENOMIC DNA]</scope>
    <source>
        <strain evidence="1 2">DNG9</strain>
    </source>
</reference>
<dbReference type="EMBL" id="MSTN01000003">
    <property type="protein sequence ID" value="OPD53804.1"/>
    <property type="molecule type" value="Genomic_DNA"/>
</dbReference>
<comment type="caution">
    <text evidence="1">The sequence shown here is derived from an EMBL/GenBank/DDBJ whole genome shotgun (WGS) entry which is preliminary data.</text>
</comment>
<name>A0ABD6RBQ9_BACTU</name>
<evidence type="ECO:0008006" key="3">
    <source>
        <dbReference type="Google" id="ProtNLM"/>
    </source>
</evidence>
<organism evidence="1 2">
    <name type="scientific">Bacillus thuringiensis</name>
    <dbReference type="NCBI Taxonomy" id="1428"/>
    <lineage>
        <taxon>Bacteria</taxon>
        <taxon>Bacillati</taxon>
        <taxon>Bacillota</taxon>
        <taxon>Bacilli</taxon>
        <taxon>Bacillales</taxon>
        <taxon>Bacillaceae</taxon>
        <taxon>Bacillus</taxon>
        <taxon>Bacillus cereus group</taxon>
    </lineage>
</organism>
<accession>A0ABD6RBQ9</accession>
<dbReference type="Proteomes" id="UP000190187">
    <property type="component" value="Unassembled WGS sequence"/>
</dbReference>
<sequence length="137" mass="16665">MYQESFSNFFKQFRRTSFCFSVQYKQENGGELMEKYFLYDEHLGIEIPHLQEDWEEIPEKMQHAILLRWEQVRGKIPDRIKELEHYINTKQHYLNNEEDFEVSCKLNSEIADLASIINDLWLWYRLTQNVSEGKAHQ</sequence>
<protein>
    <recommendedName>
        <fullName evidence="3">Radical SAM protein</fullName>
    </recommendedName>
</protein>
<evidence type="ECO:0000313" key="2">
    <source>
        <dbReference type="Proteomes" id="UP000190187"/>
    </source>
</evidence>
<evidence type="ECO:0000313" key="1">
    <source>
        <dbReference type="EMBL" id="OPD53804.1"/>
    </source>
</evidence>
<dbReference type="AlphaFoldDB" id="A0ABD6RBQ9"/>
<gene>
    <name evidence="1" type="ORF">BVF97_10165</name>
</gene>
<proteinExistence type="predicted"/>